<proteinExistence type="predicted"/>
<evidence type="ECO:0000313" key="1">
    <source>
        <dbReference type="EMBL" id="KAJ0102496.1"/>
    </source>
</evidence>
<keyword evidence="2" id="KW-1185">Reference proteome</keyword>
<sequence length="465" mass="52798">MYQSIFNLMCITLPFQCWTHWWNLSKRLSILSQRQDAVKQEVDHNEDMIRSALRAIASLNRISGGDCSLKFKSLTSEISKSPMLWDKYYSIRNDEKDLRPSNEDTAMYLLPANADSVVKHLDHSTWPLRYDEDVAALTEKNFSDFMAKNKYVMVLFYAPWCYWSKKLAPEYVAAAKMLKGEAALAMVDCVVEKGLARKNENSGLSHYFILIHGDSKCSDAIATWVKRKMAVDVHNITTMDKAIYTLNVESELVLGFLDSLEGPESEELAAVSKLHSDIDFYQTARADVAELFHINPNIKRPALILLQTVSKKFAIFNGQFTRLAIFEFVSKIKHPPVITFTTETCRTDFPESNETENVISAFEEAAVAFREKLLFVHVEMHLEGVENHIAHEFGITGDFPRIIAYTEHDAEKPELNGEMTISSIKSFGEDFIEGKLLSQKVHISEPVLKLPSFGASSQLGFPHVY</sequence>
<name>A0ACC1BU50_9ROSI</name>
<comment type="caution">
    <text evidence="1">The sequence shown here is derived from an EMBL/GenBank/DDBJ whole genome shotgun (WGS) entry which is preliminary data.</text>
</comment>
<accession>A0ACC1BU50</accession>
<evidence type="ECO:0000313" key="2">
    <source>
        <dbReference type="Proteomes" id="UP001164250"/>
    </source>
</evidence>
<gene>
    <name evidence="1" type="ORF">Patl1_06121</name>
</gene>
<dbReference type="Proteomes" id="UP001164250">
    <property type="component" value="Chromosome 3"/>
</dbReference>
<protein>
    <submittedName>
        <fullName evidence="1">Uncharacterized protein</fullName>
    </submittedName>
</protein>
<reference evidence="2" key="1">
    <citation type="journal article" date="2023" name="G3 (Bethesda)">
        <title>Genome assembly and association tests identify interacting loci associated with vigor, precocity, and sex in interspecific pistachio rootstocks.</title>
        <authorList>
            <person name="Palmer W."/>
            <person name="Jacygrad E."/>
            <person name="Sagayaradj S."/>
            <person name="Cavanaugh K."/>
            <person name="Han R."/>
            <person name="Bertier L."/>
            <person name="Beede B."/>
            <person name="Kafkas S."/>
            <person name="Golino D."/>
            <person name="Preece J."/>
            <person name="Michelmore R."/>
        </authorList>
    </citation>
    <scope>NUCLEOTIDE SEQUENCE [LARGE SCALE GENOMIC DNA]</scope>
</reference>
<dbReference type="EMBL" id="CM047899">
    <property type="protein sequence ID" value="KAJ0102496.1"/>
    <property type="molecule type" value="Genomic_DNA"/>
</dbReference>
<organism evidence="1 2">
    <name type="scientific">Pistacia atlantica</name>
    <dbReference type="NCBI Taxonomy" id="434234"/>
    <lineage>
        <taxon>Eukaryota</taxon>
        <taxon>Viridiplantae</taxon>
        <taxon>Streptophyta</taxon>
        <taxon>Embryophyta</taxon>
        <taxon>Tracheophyta</taxon>
        <taxon>Spermatophyta</taxon>
        <taxon>Magnoliopsida</taxon>
        <taxon>eudicotyledons</taxon>
        <taxon>Gunneridae</taxon>
        <taxon>Pentapetalae</taxon>
        <taxon>rosids</taxon>
        <taxon>malvids</taxon>
        <taxon>Sapindales</taxon>
        <taxon>Anacardiaceae</taxon>
        <taxon>Pistacia</taxon>
    </lineage>
</organism>